<dbReference type="OrthoDB" id="9803739at2"/>
<dbReference type="PANTHER" id="PTHR21198">
    <property type="entry name" value="GLUTAMATE RACEMASE"/>
    <property type="match status" value="1"/>
</dbReference>
<sequence length="233" mass="25737">MKTIGLLGGMSWESTAIYYRAMNECVRDALGGHHSARILLHSVDFHDHEAMQRAGDWAGIARALGAAGHGLKLAGADFLVLATNTMHKLATEIEAKSGLDLLHIADPTGEALRNAGHRRVALIGTRFTMEHDFYRHRLRDRHGLSVLVPDDDERAQVHSIIYDELCQGVVRESSRVAYEAILGRLRERGAECAIMGCTEITMLLDPRTSPLPLFDTTRLHAEAAVRRAIGSRQ</sequence>
<comment type="similarity">
    <text evidence="1">Belongs to the aspartate/glutamate racemases family.</text>
</comment>
<dbReference type="AlphaFoldDB" id="A0A317PEV5"/>
<reference evidence="3 4" key="1">
    <citation type="submission" date="2018-05" db="EMBL/GenBank/DDBJ databases">
        <title>Genomic Encyclopedia of Type Strains, Phase IV (KMG-IV): sequencing the most valuable type-strain genomes for metagenomic binning, comparative biology and taxonomic classification.</title>
        <authorList>
            <person name="Goeker M."/>
        </authorList>
    </citation>
    <scope>NUCLEOTIDE SEQUENCE [LARGE SCALE GENOMIC DNA]</scope>
    <source>
        <strain evidence="3 4">DSM 16791</strain>
    </source>
</reference>
<keyword evidence="4" id="KW-1185">Reference proteome</keyword>
<dbReference type="NCBIfam" id="TIGR00035">
    <property type="entry name" value="asp_race"/>
    <property type="match status" value="1"/>
</dbReference>
<dbReference type="InterPro" id="IPR001920">
    <property type="entry name" value="Asp/Glu_race"/>
</dbReference>
<protein>
    <submittedName>
        <fullName evidence="3">Aspartate racemase</fullName>
    </submittedName>
</protein>
<evidence type="ECO:0000256" key="1">
    <source>
        <dbReference type="ARBA" id="ARBA00007847"/>
    </source>
</evidence>
<dbReference type="InterPro" id="IPR015942">
    <property type="entry name" value="Asp/Glu/hydantoin_racemase"/>
</dbReference>
<organism evidence="3 4">
    <name type="scientific">Hoeflea marina</name>
    <dbReference type="NCBI Taxonomy" id="274592"/>
    <lineage>
        <taxon>Bacteria</taxon>
        <taxon>Pseudomonadati</taxon>
        <taxon>Pseudomonadota</taxon>
        <taxon>Alphaproteobacteria</taxon>
        <taxon>Hyphomicrobiales</taxon>
        <taxon>Rhizobiaceae</taxon>
        <taxon>Hoeflea</taxon>
    </lineage>
</organism>
<dbReference type="PANTHER" id="PTHR21198:SF7">
    <property type="entry name" value="ASPARTATE-GLUTAMATE RACEMASE FAMILY"/>
    <property type="match status" value="1"/>
</dbReference>
<dbReference type="Pfam" id="PF01177">
    <property type="entry name" value="Asp_Glu_race"/>
    <property type="match status" value="1"/>
</dbReference>
<evidence type="ECO:0000313" key="3">
    <source>
        <dbReference type="EMBL" id="PWV98349.1"/>
    </source>
</evidence>
<keyword evidence="2" id="KW-0413">Isomerase</keyword>
<dbReference type="Proteomes" id="UP000246352">
    <property type="component" value="Unassembled WGS sequence"/>
</dbReference>
<evidence type="ECO:0000313" key="4">
    <source>
        <dbReference type="Proteomes" id="UP000246352"/>
    </source>
</evidence>
<dbReference type="GO" id="GO:0047661">
    <property type="term" value="F:amino-acid racemase activity"/>
    <property type="evidence" value="ECO:0007669"/>
    <property type="project" value="InterPro"/>
</dbReference>
<dbReference type="Gene3D" id="3.40.50.1860">
    <property type="match status" value="2"/>
</dbReference>
<dbReference type="EMBL" id="QGTR01000005">
    <property type="protein sequence ID" value="PWV98349.1"/>
    <property type="molecule type" value="Genomic_DNA"/>
</dbReference>
<dbReference type="SUPFAM" id="SSF53681">
    <property type="entry name" value="Aspartate/glutamate racemase"/>
    <property type="match status" value="2"/>
</dbReference>
<name>A0A317PEV5_9HYPH</name>
<dbReference type="InterPro" id="IPR004380">
    <property type="entry name" value="Asp_race"/>
</dbReference>
<comment type="caution">
    <text evidence="3">The sequence shown here is derived from an EMBL/GenBank/DDBJ whole genome shotgun (WGS) entry which is preliminary data.</text>
</comment>
<proteinExistence type="inferred from homology"/>
<evidence type="ECO:0000256" key="2">
    <source>
        <dbReference type="ARBA" id="ARBA00023235"/>
    </source>
</evidence>
<gene>
    <name evidence="3" type="ORF">DFR52_105332</name>
</gene>
<dbReference type="RefSeq" id="WP_110033757.1">
    <property type="nucleotide sequence ID" value="NZ_QGTR01000005.1"/>
</dbReference>
<accession>A0A317PEV5</accession>